<dbReference type="OrthoDB" id="2987437at2"/>
<sequence>MNPLSFKKVVPKDRLEHHINKEKIEAPKNSIEEMYFAFVDKKQKLAEAVFREYEFGGQTSLNIFEIIDFPKSLNNKASLIKHLKSKLNIQTKIVGVPLKPPILKEPQIHYIEELDNALLIQWVSGSLKKEWNGYAMAERLDPRYVTTIVRFGSPNFIEVRAGFNTTIQYLKLFRVLLSKEEQPVEMEWIPLTKLTEPEAEKIAEILKAGLLDAEHLGSGGIGKYAVSVGPDDHDLRQVDEYKKQFSGKKYLAQVLLVDYKDIDNGYETKVKFRINMRGGFEFKSKVSEKIIKRIMDVFVEVRYNQKASGE</sequence>
<protein>
    <submittedName>
        <fullName evidence="1">Uncharacterized protein</fullName>
    </submittedName>
</protein>
<dbReference type="RefSeq" id="WP_069938095.1">
    <property type="nucleotide sequence ID" value="NZ_MAMP01000020.1"/>
</dbReference>
<dbReference type="AlphaFoldDB" id="A0A1E7DQ81"/>
<dbReference type="STRING" id="1714016.BA724_04190"/>
<gene>
    <name evidence="1" type="ORF">BA724_04190</name>
</gene>
<organism evidence="1 2">
    <name type="scientific">Domibacillus iocasae</name>
    <dbReference type="NCBI Taxonomy" id="1714016"/>
    <lineage>
        <taxon>Bacteria</taxon>
        <taxon>Bacillati</taxon>
        <taxon>Bacillota</taxon>
        <taxon>Bacilli</taxon>
        <taxon>Bacillales</taxon>
        <taxon>Bacillaceae</taxon>
        <taxon>Domibacillus</taxon>
    </lineage>
</organism>
<evidence type="ECO:0000313" key="1">
    <source>
        <dbReference type="EMBL" id="OES45214.1"/>
    </source>
</evidence>
<comment type="caution">
    <text evidence="1">The sequence shown here is derived from an EMBL/GenBank/DDBJ whole genome shotgun (WGS) entry which is preliminary data.</text>
</comment>
<dbReference type="Proteomes" id="UP000095658">
    <property type="component" value="Unassembled WGS sequence"/>
</dbReference>
<dbReference type="EMBL" id="MAMP01000020">
    <property type="protein sequence ID" value="OES45214.1"/>
    <property type="molecule type" value="Genomic_DNA"/>
</dbReference>
<accession>A0A1E7DQ81</accession>
<reference evidence="1 2" key="1">
    <citation type="submission" date="2016-06" db="EMBL/GenBank/DDBJ databases">
        <title>Domibacillus iocasae genome sequencing.</title>
        <authorList>
            <person name="Verma A."/>
            <person name="Pal Y."/>
            <person name="Ojha A.K."/>
            <person name="Krishnamurthi S."/>
        </authorList>
    </citation>
    <scope>NUCLEOTIDE SEQUENCE [LARGE SCALE GENOMIC DNA]</scope>
    <source>
        <strain evidence="1 2">DSM 29979</strain>
    </source>
</reference>
<proteinExistence type="predicted"/>
<evidence type="ECO:0000313" key="2">
    <source>
        <dbReference type="Proteomes" id="UP000095658"/>
    </source>
</evidence>
<name>A0A1E7DQ81_9BACI</name>
<keyword evidence="2" id="KW-1185">Reference proteome</keyword>